<reference evidence="2 3" key="1">
    <citation type="submission" date="2016-11" db="EMBL/GenBank/DDBJ databases">
        <title>Comparative genomics of co-occurring bacteria in distinct bioleaching systems unravels niche-specific adaptation.</title>
        <authorList>
            <person name="Zhang X."/>
            <person name="Liu X."/>
            <person name="Yin H."/>
        </authorList>
    </citation>
    <scope>NUCLEOTIDE SEQUENCE [LARGE SCALE GENOMIC DNA]</scope>
    <source>
        <strain evidence="2 3">DX</strain>
    </source>
</reference>
<dbReference type="AlphaFoldDB" id="A0A1V3SVW5"/>
<gene>
    <name evidence="2" type="ORF">BOX24_05320</name>
</gene>
<dbReference type="EMBL" id="MPOJ01000010">
    <property type="protein sequence ID" value="OOH72810.1"/>
    <property type="molecule type" value="Genomic_DNA"/>
</dbReference>
<comment type="caution">
    <text evidence="2">The sequence shown here is derived from an EMBL/GenBank/DDBJ whole genome shotgun (WGS) entry which is preliminary data.</text>
</comment>
<evidence type="ECO:0000313" key="3">
    <source>
        <dbReference type="Proteomes" id="UP000188586"/>
    </source>
</evidence>
<accession>A0A1V3SVW5</accession>
<dbReference type="Proteomes" id="UP000188586">
    <property type="component" value="Unassembled WGS sequence"/>
</dbReference>
<protein>
    <submittedName>
        <fullName evidence="2">Uncharacterized protein</fullName>
    </submittedName>
</protein>
<organism evidence="2 3">
    <name type="scientific">Leptospirillum ferriphilum</name>
    <dbReference type="NCBI Taxonomy" id="178606"/>
    <lineage>
        <taxon>Bacteria</taxon>
        <taxon>Pseudomonadati</taxon>
        <taxon>Nitrospirota</taxon>
        <taxon>Nitrospiria</taxon>
        <taxon>Nitrospirales</taxon>
        <taxon>Nitrospiraceae</taxon>
        <taxon>Leptospirillum</taxon>
    </lineage>
</organism>
<evidence type="ECO:0000256" key="1">
    <source>
        <dbReference type="SAM" id="MobiDB-lite"/>
    </source>
</evidence>
<feature type="region of interest" description="Disordered" evidence="1">
    <location>
        <begin position="122"/>
        <end position="152"/>
    </location>
</feature>
<name>A0A1V3SVW5_9BACT</name>
<evidence type="ECO:0000313" key="2">
    <source>
        <dbReference type="EMBL" id="OOH72810.1"/>
    </source>
</evidence>
<proteinExistence type="predicted"/>
<dbReference type="RefSeq" id="WP_077303889.1">
    <property type="nucleotide sequence ID" value="NZ_JBPKCJ010000001.1"/>
</dbReference>
<sequence length="152" mass="17163">MPTSQAPTGRGRRVRISMTCHTGIEPLGRFLDFYSRIRKAHRQEYLRICLIMGFRSGSPERSGWPEPSASGKIRKLRLEFLADHPCLGAFLNKYDAEEAWDKNTRWVLKTILAGHEILSGAPVSKNQQTANGSGEIPPEPEPVQNPFERLFS</sequence>